<sequence length="84" mass="9176">MSAETADWAATRDASWYQRPNVRSDKQVHMAGRMAPRGEGVMSRCGRSILDDDSSWRPADVPAGLRCRANGCRQGWPAQDGGAL</sequence>
<gene>
    <name evidence="1" type="ORF">RM572_21785</name>
</gene>
<organism evidence="1 2">
    <name type="scientific">Streptomyces hazeniae</name>
    <dbReference type="NCBI Taxonomy" id="3075538"/>
    <lineage>
        <taxon>Bacteria</taxon>
        <taxon>Bacillati</taxon>
        <taxon>Actinomycetota</taxon>
        <taxon>Actinomycetes</taxon>
        <taxon>Kitasatosporales</taxon>
        <taxon>Streptomycetaceae</taxon>
        <taxon>Streptomyces</taxon>
    </lineage>
</organism>
<keyword evidence="2" id="KW-1185">Reference proteome</keyword>
<proteinExistence type="predicted"/>
<dbReference type="Proteomes" id="UP001183414">
    <property type="component" value="Unassembled WGS sequence"/>
</dbReference>
<dbReference type="EMBL" id="JAVREQ010000022">
    <property type="protein sequence ID" value="MDT0381393.1"/>
    <property type="molecule type" value="Genomic_DNA"/>
</dbReference>
<comment type="caution">
    <text evidence="1">The sequence shown here is derived from an EMBL/GenBank/DDBJ whole genome shotgun (WGS) entry which is preliminary data.</text>
</comment>
<protein>
    <submittedName>
        <fullName evidence="1">Uncharacterized protein</fullName>
    </submittedName>
</protein>
<evidence type="ECO:0000313" key="1">
    <source>
        <dbReference type="EMBL" id="MDT0381393.1"/>
    </source>
</evidence>
<reference evidence="2" key="1">
    <citation type="submission" date="2023-07" db="EMBL/GenBank/DDBJ databases">
        <title>30 novel species of actinomycetes from the DSMZ collection.</title>
        <authorList>
            <person name="Nouioui I."/>
        </authorList>
    </citation>
    <scope>NUCLEOTIDE SEQUENCE [LARGE SCALE GENOMIC DNA]</scope>
    <source>
        <strain evidence="2">DSM 42041</strain>
    </source>
</reference>
<name>A0ABU2P0H7_9ACTN</name>
<evidence type="ECO:0000313" key="2">
    <source>
        <dbReference type="Proteomes" id="UP001183414"/>
    </source>
</evidence>
<accession>A0ABU2P0H7</accession>
<dbReference type="RefSeq" id="WP_311675084.1">
    <property type="nucleotide sequence ID" value="NZ_JAVREQ010000022.1"/>
</dbReference>